<keyword evidence="1" id="KW-0238">DNA-binding</keyword>
<dbReference type="OrthoDB" id="3266428at2759"/>
<evidence type="ECO:0000256" key="1">
    <source>
        <dbReference type="ARBA" id="ARBA00023125"/>
    </source>
</evidence>
<dbReference type="AlphaFoldDB" id="A0A0C3LCT5"/>
<dbReference type="SUPFAM" id="SSF47823">
    <property type="entry name" value="lambda integrase-like, N-terminal domain"/>
    <property type="match status" value="1"/>
</dbReference>
<accession>A0A0C3LCT5</accession>
<evidence type="ECO:0000313" key="3">
    <source>
        <dbReference type="Proteomes" id="UP000054248"/>
    </source>
</evidence>
<gene>
    <name evidence="2" type="ORF">M407DRAFT_82974</name>
</gene>
<dbReference type="EMBL" id="KN823230">
    <property type="protein sequence ID" value="KIO19287.1"/>
    <property type="molecule type" value="Genomic_DNA"/>
</dbReference>
<organism evidence="2 3">
    <name type="scientific">Tulasnella calospora MUT 4182</name>
    <dbReference type="NCBI Taxonomy" id="1051891"/>
    <lineage>
        <taxon>Eukaryota</taxon>
        <taxon>Fungi</taxon>
        <taxon>Dikarya</taxon>
        <taxon>Basidiomycota</taxon>
        <taxon>Agaricomycotina</taxon>
        <taxon>Agaricomycetes</taxon>
        <taxon>Cantharellales</taxon>
        <taxon>Tulasnellaceae</taxon>
        <taxon>Tulasnella</taxon>
    </lineage>
</organism>
<dbReference type="GO" id="GO:0003677">
    <property type="term" value="F:DNA binding"/>
    <property type="evidence" value="ECO:0007669"/>
    <property type="project" value="UniProtKB-KW"/>
</dbReference>
<evidence type="ECO:0000313" key="2">
    <source>
        <dbReference type="EMBL" id="KIO19287.1"/>
    </source>
</evidence>
<dbReference type="HOGENOM" id="CLU_003292_7_3_1"/>
<proteinExistence type="predicted"/>
<protein>
    <submittedName>
        <fullName evidence="2">Uncharacterized protein</fullName>
    </submittedName>
</protein>
<feature type="non-terminal residue" evidence="2">
    <location>
        <position position="1"/>
    </location>
</feature>
<sequence>TRSNYGAGLIRFHEFCDSRDIPESESMPASNEMLATCIASWPGKRSESTLRTWLLGLDFWHTAHGATWLEGPQSTAVIRGAKKSVPATSQATP</sequence>
<keyword evidence="3" id="KW-1185">Reference proteome</keyword>
<dbReference type="InterPro" id="IPR010998">
    <property type="entry name" value="Integrase_recombinase_N"/>
</dbReference>
<dbReference type="Gene3D" id="1.10.150.130">
    <property type="match status" value="1"/>
</dbReference>
<reference evidence="3" key="2">
    <citation type="submission" date="2015-01" db="EMBL/GenBank/DDBJ databases">
        <title>Evolutionary Origins and Diversification of the Mycorrhizal Mutualists.</title>
        <authorList>
            <consortium name="DOE Joint Genome Institute"/>
            <consortium name="Mycorrhizal Genomics Consortium"/>
            <person name="Kohler A."/>
            <person name="Kuo A."/>
            <person name="Nagy L.G."/>
            <person name="Floudas D."/>
            <person name="Copeland A."/>
            <person name="Barry K.W."/>
            <person name="Cichocki N."/>
            <person name="Veneault-Fourrey C."/>
            <person name="LaButti K."/>
            <person name="Lindquist E.A."/>
            <person name="Lipzen A."/>
            <person name="Lundell T."/>
            <person name="Morin E."/>
            <person name="Murat C."/>
            <person name="Riley R."/>
            <person name="Ohm R."/>
            <person name="Sun H."/>
            <person name="Tunlid A."/>
            <person name="Henrissat B."/>
            <person name="Grigoriev I.V."/>
            <person name="Hibbett D.S."/>
            <person name="Martin F."/>
        </authorList>
    </citation>
    <scope>NUCLEOTIDE SEQUENCE [LARGE SCALE GENOMIC DNA]</scope>
    <source>
        <strain evidence="3">MUT 4182</strain>
    </source>
</reference>
<dbReference type="Proteomes" id="UP000054248">
    <property type="component" value="Unassembled WGS sequence"/>
</dbReference>
<reference evidence="2 3" key="1">
    <citation type="submission" date="2014-04" db="EMBL/GenBank/DDBJ databases">
        <authorList>
            <consortium name="DOE Joint Genome Institute"/>
            <person name="Kuo A."/>
            <person name="Girlanda M."/>
            <person name="Perotto S."/>
            <person name="Kohler A."/>
            <person name="Nagy L.G."/>
            <person name="Floudas D."/>
            <person name="Copeland A."/>
            <person name="Barry K.W."/>
            <person name="Cichocki N."/>
            <person name="Veneault-Fourrey C."/>
            <person name="LaButti K."/>
            <person name="Lindquist E.A."/>
            <person name="Lipzen A."/>
            <person name="Lundell T."/>
            <person name="Morin E."/>
            <person name="Murat C."/>
            <person name="Sun H."/>
            <person name="Tunlid A."/>
            <person name="Henrissat B."/>
            <person name="Grigoriev I.V."/>
            <person name="Hibbett D.S."/>
            <person name="Martin F."/>
            <person name="Nordberg H.P."/>
            <person name="Cantor M.N."/>
            <person name="Hua S.X."/>
        </authorList>
    </citation>
    <scope>NUCLEOTIDE SEQUENCE [LARGE SCALE GENOMIC DNA]</scope>
    <source>
        <strain evidence="2 3">MUT 4182</strain>
    </source>
</reference>
<name>A0A0C3LCT5_9AGAM</name>